<dbReference type="InterPro" id="IPR043519">
    <property type="entry name" value="NT_sf"/>
</dbReference>
<proteinExistence type="predicted"/>
<dbReference type="GO" id="GO:0006303">
    <property type="term" value="P:double-strand break repair via nonhomologous end joining"/>
    <property type="evidence" value="ECO:0007669"/>
    <property type="project" value="TreeGrafter"/>
</dbReference>
<dbReference type="GO" id="GO:0005634">
    <property type="term" value="C:nucleus"/>
    <property type="evidence" value="ECO:0007669"/>
    <property type="project" value="TreeGrafter"/>
</dbReference>
<dbReference type="PANTHER" id="PTHR11276">
    <property type="entry name" value="DNA POLYMERASE TYPE-X FAMILY MEMBER"/>
    <property type="match status" value="1"/>
</dbReference>
<dbReference type="AlphaFoldDB" id="A0A6A6NXG1"/>
<evidence type="ECO:0000256" key="7">
    <source>
        <dbReference type="ARBA" id="ARBA00049244"/>
    </source>
</evidence>
<keyword evidence="2" id="KW-0808">Transferase</keyword>
<feature type="compositionally biased region" description="Basic and acidic residues" evidence="8">
    <location>
        <begin position="123"/>
        <end position="145"/>
    </location>
</feature>
<evidence type="ECO:0000313" key="11">
    <source>
        <dbReference type="Proteomes" id="UP000799766"/>
    </source>
</evidence>
<feature type="region of interest" description="Disordered" evidence="8">
    <location>
        <begin position="123"/>
        <end position="195"/>
    </location>
</feature>
<feature type="compositionally biased region" description="Low complexity" evidence="8">
    <location>
        <begin position="11"/>
        <end position="29"/>
    </location>
</feature>
<feature type="compositionally biased region" description="Low complexity" evidence="8">
    <location>
        <begin position="37"/>
        <end position="47"/>
    </location>
</feature>
<feature type="compositionally biased region" description="Polar residues" evidence="8">
    <location>
        <begin position="347"/>
        <end position="364"/>
    </location>
</feature>
<keyword evidence="6" id="KW-0234">DNA repair</keyword>
<feature type="region of interest" description="Disordered" evidence="8">
    <location>
        <begin position="1"/>
        <end position="49"/>
    </location>
</feature>
<dbReference type="InterPro" id="IPR002008">
    <property type="entry name" value="DNA_pol_X_beta-like"/>
</dbReference>
<evidence type="ECO:0000313" key="10">
    <source>
        <dbReference type="EMBL" id="KAF2456495.1"/>
    </source>
</evidence>
<dbReference type="FunFam" id="3.30.210.10:FF:000005">
    <property type="entry name" value="DNA polymerase IV"/>
    <property type="match status" value="1"/>
</dbReference>
<evidence type="ECO:0000259" key="9">
    <source>
        <dbReference type="PROSITE" id="PS50172"/>
    </source>
</evidence>
<dbReference type="GO" id="GO:0003677">
    <property type="term" value="F:DNA binding"/>
    <property type="evidence" value="ECO:0007669"/>
    <property type="project" value="InterPro"/>
</dbReference>
<dbReference type="GO" id="GO:0003887">
    <property type="term" value="F:DNA-directed DNA polymerase activity"/>
    <property type="evidence" value="ECO:0007669"/>
    <property type="project" value="UniProtKB-KW"/>
</dbReference>
<reference evidence="10" key="1">
    <citation type="journal article" date="2020" name="Stud. Mycol.">
        <title>101 Dothideomycetes genomes: a test case for predicting lifestyles and emergence of pathogens.</title>
        <authorList>
            <person name="Haridas S."/>
            <person name="Albert R."/>
            <person name="Binder M."/>
            <person name="Bloem J."/>
            <person name="Labutti K."/>
            <person name="Salamov A."/>
            <person name="Andreopoulos B."/>
            <person name="Baker S."/>
            <person name="Barry K."/>
            <person name="Bills G."/>
            <person name="Bluhm B."/>
            <person name="Cannon C."/>
            <person name="Castanera R."/>
            <person name="Culley D."/>
            <person name="Daum C."/>
            <person name="Ezra D."/>
            <person name="Gonzalez J."/>
            <person name="Henrissat B."/>
            <person name="Kuo A."/>
            <person name="Liang C."/>
            <person name="Lipzen A."/>
            <person name="Lutzoni F."/>
            <person name="Magnuson J."/>
            <person name="Mondo S."/>
            <person name="Nolan M."/>
            <person name="Ohm R."/>
            <person name="Pangilinan J."/>
            <person name="Park H.-J."/>
            <person name="Ramirez L."/>
            <person name="Alfaro M."/>
            <person name="Sun H."/>
            <person name="Tritt A."/>
            <person name="Yoshinaga Y."/>
            <person name="Zwiers L.-H."/>
            <person name="Turgeon B."/>
            <person name="Goodwin S."/>
            <person name="Spatafora J."/>
            <person name="Crous P."/>
            <person name="Grigoriev I."/>
        </authorList>
    </citation>
    <scope>NUCLEOTIDE SEQUENCE</scope>
    <source>
        <strain evidence="10">ATCC 16933</strain>
    </source>
</reference>
<evidence type="ECO:0000256" key="5">
    <source>
        <dbReference type="ARBA" id="ARBA00022932"/>
    </source>
</evidence>
<feature type="region of interest" description="Disordered" evidence="8">
    <location>
        <begin position="288"/>
        <end position="372"/>
    </location>
</feature>
<keyword evidence="4" id="KW-0227">DNA damage</keyword>
<dbReference type="Pfam" id="PF10391">
    <property type="entry name" value="DNA_pol_lambd_f"/>
    <property type="match status" value="1"/>
</dbReference>
<dbReference type="EMBL" id="MU001683">
    <property type="protein sequence ID" value="KAF2456495.1"/>
    <property type="molecule type" value="Genomic_DNA"/>
</dbReference>
<dbReference type="EC" id="2.7.7.7" evidence="1"/>
<evidence type="ECO:0000256" key="2">
    <source>
        <dbReference type="ARBA" id="ARBA00022679"/>
    </source>
</evidence>
<dbReference type="InterPro" id="IPR018944">
    <property type="entry name" value="DNA_pol_lambd_fingers_domain"/>
</dbReference>
<dbReference type="SMART" id="SM00483">
    <property type="entry name" value="POLXc"/>
    <property type="match status" value="1"/>
</dbReference>
<dbReference type="SUPFAM" id="SSF81585">
    <property type="entry name" value="PsbU/PolX domain-like"/>
    <property type="match status" value="1"/>
</dbReference>
<dbReference type="Pfam" id="PF14716">
    <property type="entry name" value="HHH_8"/>
    <property type="match status" value="1"/>
</dbReference>
<keyword evidence="3" id="KW-0548">Nucleotidyltransferase</keyword>
<dbReference type="InterPro" id="IPR002054">
    <property type="entry name" value="DNA-dir_DNA_pol_X"/>
</dbReference>
<comment type="catalytic activity">
    <reaction evidence="7">
        <text>DNA(n) + a 2'-deoxyribonucleoside 5'-triphosphate = DNA(n+1) + diphosphate</text>
        <dbReference type="Rhea" id="RHEA:22508"/>
        <dbReference type="Rhea" id="RHEA-COMP:17339"/>
        <dbReference type="Rhea" id="RHEA-COMP:17340"/>
        <dbReference type="ChEBI" id="CHEBI:33019"/>
        <dbReference type="ChEBI" id="CHEBI:61560"/>
        <dbReference type="ChEBI" id="CHEBI:173112"/>
        <dbReference type="EC" id="2.7.7.7"/>
    </reaction>
</comment>
<feature type="compositionally biased region" description="Low complexity" evidence="8">
    <location>
        <begin position="292"/>
        <end position="312"/>
    </location>
</feature>
<dbReference type="InterPro" id="IPR027421">
    <property type="entry name" value="DNA_pol_lamdba_lyase_dom_sf"/>
</dbReference>
<evidence type="ECO:0000256" key="8">
    <source>
        <dbReference type="SAM" id="MobiDB-lite"/>
    </source>
</evidence>
<dbReference type="InterPro" id="IPR022312">
    <property type="entry name" value="DNA_pol_X"/>
</dbReference>
<evidence type="ECO:0000256" key="1">
    <source>
        <dbReference type="ARBA" id="ARBA00012417"/>
    </source>
</evidence>
<dbReference type="PRINTS" id="PR00869">
    <property type="entry name" value="DNAPOLX"/>
</dbReference>
<dbReference type="Gene3D" id="1.10.150.20">
    <property type="entry name" value="5' to 3' exonuclease, C-terminal subdomain"/>
    <property type="match status" value="1"/>
</dbReference>
<dbReference type="InterPro" id="IPR029398">
    <property type="entry name" value="PolB_thumb"/>
</dbReference>
<dbReference type="PROSITE" id="PS50172">
    <property type="entry name" value="BRCT"/>
    <property type="match status" value="1"/>
</dbReference>
<dbReference type="InterPro" id="IPR037160">
    <property type="entry name" value="DNA_Pol_thumb_sf"/>
</dbReference>
<feature type="domain" description="BRCT" evidence="9">
    <location>
        <begin position="233"/>
        <end position="258"/>
    </location>
</feature>
<dbReference type="Gene3D" id="1.10.150.110">
    <property type="entry name" value="DNA polymerase beta, N-terminal domain-like"/>
    <property type="match status" value="1"/>
</dbReference>
<dbReference type="PANTHER" id="PTHR11276:SF29">
    <property type="entry name" value="DNA POLYMERASE TYPE-X FAMILY PROTEIN POL4"/>
    <property type="match status" value="1"/>
</dbReference>
<dbReference type="Pfam" id="PF14792">
    <property type="entry name" value="DNA_pol_B_palm"/>
    <property type="match status" value="1"/>
</dbReference>
<dbReference type="PRINTS" id="PR00870">
    <property type="entry name" value="DNAPOLXBETA"/>
</dbReference>
<dbReference type="SUPFAM" id="SSF81301">
    <property type="entry name" value="Nucleotidyltransferase"/>
    <property type="match status" value="1"/>
</dbReference>
<dbReference type="Proteomes" id="UP000799766">
    <property type="component" value="Unassembled WGS sequence"/>
</dbReference>
<dbReference type="InterPro" id="IPR028207">
    <property type="entry name" value="DNA_pol_B_palm_palm"/>
</dbReference>
<dbReference type="SUPFAM" id="SSF47802">
    <property type="entry name" value="DNA polymerase beta, N-terminal domain-like"/>
    <property type="match status" value="1"/>
</dbReference>
<dbReference type="Gene3D" id="3.30.210.10">
    <property type="entry name" value="DNA polymerase, thumb domain"/>
    <property type="match status" value="1"/>
</dbReference>
<gene>
    <name evidence="10" type="ORF">BDY21DRAFT_364675</name>
</gene>
<sequence length="764" mass="84005">MAPRTLRDPSSSHTIGFSSSTLFDPTSSPQQPPSSPPAATSTTSATPNSLDLHCLPPIFVIPAHLDSDAQDEVEEELAASHAPLTYSVHEARLFVGLVRSKKRAALELRTRGLWTEEVVREDKSVQEEVKEKVSRGREGGSEPPRKRVKVDGGVAKEDVETASETEVETASEASETESESAPSDHVPAESTIEPSKGNAEAQYAVDGSSVQLQPHPKSPAEDPPGALQFQDHLRVISLDWLRDSLKAGRVMSVGKYVVYECRAIEKPTAPQRQQTLIPRQQIQKVIPARKAQIAAQHPQSQRQQQPSSSQQILDRARADAGEGPRVNQRYHPRRTGLALDVKKPRSQLLQQTTTPEDASPTNADSGPLPPPPDWVAQHVKYACERSTPADTPNAAFVEQLKRIRLARELRDDDIGVRAYSTSIAAVAAYPHEIRAAREVLRLPGCSEKIATLWREFSGSEDGTVAEAREVDDDETLRTLRLFYNIWGVGAKAARHFSLDKGWKDLDDAVEFGWGQLSRVQQIGVKFYDEFAERIPRSETEHIVQVVREHARRVCPVDPDGIEILIVGGYRRGAETSGDVDVIVSHRKLDATMNLVEDIVAALEQSGYITHTLTLSLQGTSRGQATLPFRSSNGAGLGFDTLDKALVVWQDPEWPGKASAAETNAKNPNIHRRVDIIVSPWRTVGCAALGWSGGTTFQRDVRRYAQAVKGWKFDSSGIRDRRTGKVVDLEGPDGVGRGEGIVDAEKKVFEGLGLVYREPWERCTG</sequence>
<dbReference type="FunFam" id="1.10.150.110:FF:000005">
    <property type="entry name" value="DNA polymerase POL4"/>
    <property type="match status" value="1"/>
</dbReference>
<keyword evidence="5" id="KW-0239">DNA-directed DNA polymerase</keyword>
<feature type="region of interest" description="Disordered" evidence="8">
    <location>
        <begin position="207"/>
        <end position="226"/>
    </location>
</feature>
<dbReference type="OrthoDB" id="205514at2759"/>
<protein>
    <recommendedName>
        <fullName evidence="1">DNA-directed DNA polymerase</fullName>
        <ecNumber evidence="1">2.7.7.7</ecNumber>
    </recommendedName>
</protein>
<dbReference type="CDD" id="cd00141">
    <property type="entry name" value="NT_POLXc"/>
    <property type="match status" value="1"/>
</dbReference>
<name>A0A6A6NXG1_9PEZI</name>
<dbReference type="InterPro" id="IPR010996">
    <property type="entry name" value="HHH_MUS81"/>
</dbReference>
<dbReference type="Pfam" id="PF14791">
    <property type="entry name" value="DNA_pol_B_thumb"/>
    <property type="match status" value="1"/>
</dbReference>
<evidence type="ECO:0000256" key="4">
    <source>
        <dbReference type="ARBA" id="ARBA00022763"/>
    </source>
</evidence>
<dbReference type="Gene3D" id="3.30.460.10">
    <property type="entry name" value="Beta Polymerase, domain 2"/>
    <property type="match status" value="1"/>
</dbReference>
<feature type="compositionally biased region" description="Acidic residues" evidence="8">
    <location>
        <begin position="160"/>
        <end position="178"/>
    </location>
</feature>
<keyword evidence="11" id="KW-1185">Reference proteome</keyword>
<organism evidence="10 11">
    <name type="scientific">Lineolata rhizophorae</name>
    <dbReference type="NCBI Taxonomy" id="578093"/>
    <lineage>
        <taxon>Eukaryota</taxon>
        <taxon>Fungi</taxon>
        <taxon>Dikarya</taxon>
        <taxon>Ascomycota</taxon>
        <taxon>Pezizomycotina</taxon>
        <taxon>Dothideomycetes</taxon>
        <taxon>Dothideomycetes incertae sedis</taxon>
        <taxon>Lineolatales</taxon>
        <taxon>Lineolataceae</taxon>
        <taxon>Lineolata</taxon>
    </lineage>
</organism>
<evidence type="ECO:0000256" key="6">
    <source>
        <dbReference type="ARBA" id="ARBA00023204"/>
    </source>
</evidence>
<evidence type="ECO:0000256" key="3">
    <source>
        <dbReference type="ARBA" id="ARBA00022695"/>
    </source>
</evidence>
<dbReference type="InterPro" id="IPR001357">
    <property type="entry name" value="BRCT_dom"/>
</dbReference>
<accession>A0A6A6NXG1</accession>